<dbReference type="PANTHER" id="PTHR30040">
    <property type="entry name" value="THIAMINE BIOSYNTHESIS LIPOPROTEIN APBE"/>
    <property type="match status" value="1"/>
</dbReference>
<evidence type="ECO:0000256" key="4">
    <source>
        <dbReference type="ARBA" id="ARBA00022630"/>
    </source>
</evidence>
<evidence type="ECO:0000256" key="5">
    <source>
        <dbReference type="ARBA" id="ARBA00022679"/>
    </source>
</evidence>
<evidence type="ECO:0000256" key="2">
    <source>
        <dbReference type="ARBA" id="ARBA00011955"/>
    </source>
</evidence>
<keyword evidence="4 11" id="KW-0285">Flavoprotein</keyword>
<evidence type="ECO:0000256" key="7">
    <source>
        <dbReference type="ARBA" id="ARBA00022827"/>
    </source>
</evidence>
<dbReference type="EMBL" id="SHBF01000010">
    <property type="protein sequence ID" value="RZO27786.1"/>
    <property type="molecule type" value="Genomic_DNA"/>
</dbReference>
<dbReference type="InterPro" id="IPR003374">
    <property type="entry name" value="ApbE-like_sf"/>
</dbReference>
<dbReference type="AlphaFoldDB" id="A0A520N2W7"/>
<feature type="binding site" evidence="12">
    <location>
        <position position="163"/>
    </location>
    <ligand>
        <name>Mg(2+)</name>
        <dbReference type="ChEBI" id="CHEBI:18420"/>
    </ligand>
</feature>
<dbReference type="EC" id="2.7.1.180" evidence="2 11"/>
<keyword evidence="7 11" id="KW-0274">FAD</keyword>
<evidence type="ECO:0000256" key="9">
    <source>
        <dbReference type="ARBA" id="ARBA00031306"/>
    </source>
</evidence>
<keyword evidence="8 11" id="KW-0460">Magnesium</keyword>
<sequence length="330" mass="36984">MSRYFFSKIIALFAGIVLLLIAYNHNANSLYVISGNAYGTTWSVSSPQYIADNHKEAIKNIINDIDYVASNYKSESEISKINMNFKEFHFVSDELFDILKIAKSVEAISEGYYNIMLGKISSSLGFAPDFGKNPLQKKLSTYELDETNRSLIRYSENWFDLSSIAKGYAVQKIHQYLSLSSLNNHLIDIGGEIIISGSKNGKPWNVGIQNPLSNTDSSTTTINNENNDFLAIATSGEYRNFKLDKDGNKITHTINPLTLSSIDNDILSVTVINEYSATYSDAYATAFNAMGMSKAIEIANKNEIATMIIFRNDNDVIDIVFSDKWYDLFI</sequence>
<evidence type="ECO:0000256" key="3">
    <source>
        <dbReference type="ARBA" id="ARBA00016337"/>
    </source>
</evidence>
<dbReference type="Proteomes" id="UP000318710">
    <property type="component" value="Unassembled WGS sequence"/>
</dbReference>
<keyword evidence="5 11" id="KW-0808">Transferase</keyword>
<dbReference type="SUPFAM" id="SSF143631">
    <property type="entry name" value="ApbE-like"/>
    <property type="match status" value="1"/>
</dbReference>
<keyword evidence="6 11" id="KW-0479">Metal-binding</keyword>
<feature type="binding site" evidence="12">
    <location>
        <position position="285"/>
    </location>
    <ligand>
        <name>Mg(2+)</name>
        <dbReference type="ChEBI" id="CHEBI:18420"/>
    </ligand>
</feature>
<gene>
    <name evidence="13" type="ORF">EVA93_02400</name>
</gene>
<comment type="cofactor">
    <cofactor evidence="12">
        <name>Mg(2+)</name>
        <dbReference type="ChEBI" id="CHEBI:18420"/>
    </cofactor>
    <cofactor evidence="12">
        <name>Mn(2+)</name>
        <dbReference type="ChEBI" id="CHEBI:29035"/>
    </cofactor>
    <text evidence="12">Magnesium. Can also use manganese.</text>
</comment>
<proteinExistence type="inferred from homology"/>
<evidence type="ECO:0000256" key="12">
    <source>
        <dbReference type="PIRSR" id="PIRSR006268-2"/>
    </source>
</evidence>
<dbReference type="GO" id="GO:0016740">
    <property type="term" value="F:transferase activity"/>
    <property type="evidence" value="ECO:0007669"/>
    <property type="project" value="UniProtKB-UniRule"/>
</dbReference>
<dbReference type="PANTHER" id="PTHR30040:SF2">
    <property type="entry name" value="FAD:PROTEIN FMN TRANSFERASE"/>
    <property type="match status" value="1"/>
</dbReference>
<evidence type="ECO:0000256" key="10">
    <source>
        <dbReference type="ARBA" id="ARBA00048540"/>
    </source>
</evidence>
<name>A0A520N2W7_9GAMM</name>
<evidence type="ECO:0000256" key="11">
    <source>
        <dbReference type="PIRNR" id="PIRNR006268"/>
    </source>
</evidence>
<dbReference type="InterPro" id="IPR024932">
    <property type="entry name" value="ApbE"/>
</dbReference>
<evidence type="ECO:0000256" key="1">
    <source>
        <dbReference type="ARBA" id="ARBA00008282"/>
    </source>
</evidence>
<feature type="binding site" evidence="12">
    <location>
        <position position="281"/>
    </location>
    <ligand>
        <name>Mg(2+)</name>
        <dbReference type="ChEBI" id="CHEBI:18420"/>
    </ligand>
</feature>
<dbReference type="PIRSF" id="PIRSF006268">
    <property type="entry name" value="ApbE"/>
    <property type="match status" value="1"/>
</dbReference>
<evidence type="ECO:0000313" key="14">
    <source>
        <dbReference type="Proteomes" id="UP000318710"/>
    </source>
</evidence>
<protein>
    <recommendedName>
        <fullName evidence="3 11">FAD:protein FMN transferase</fullName>
        <ecNumber evidence="2 11">2.7.1.180</ecNumber>
    </recommendedName>
    <alternativeName>
        <fullName evidence="9 11">Flavin transferase</fullName>
    </alternativeName>
</protein>
<comment type="caution">
    <text evidence="13">The sequence shown here is derived from an EMBL/GenBank/DDBJ whole genome shotgun (WGS) entry which is preliminary data.</text>
</comment>
<accession>A0A520N2W7</accession>
<evidence type="ECO:0000256" key="8">
    <source>
        <dbReference type="ARBA" id="ARBA00022842"/>
    </source>
</evidence>
<evidence type="ECO:0000256" key="6">
    <source>
        <dbReference type="ARBA" id="ARBA00022723"/>
    </source>
</evidence>
<dbReference type="Gene3D" id="3.10.520.10">
    <property type="entry name" value="ApbE-like domains"/>
    <property type="match status" value="1"/>
</dbReference>
<comment type="catalytic activity">
    <reaction evidence="10 11">
        <text>L-threonyl-[protein] + FAD = FMN-L-threonyl-[protein] + AMP + H(+)</text>
        <dbReference type="Rhea" id="RHEA:36847"/>
        <dbReference type="Rhea" id="RHEA-COMP:11060"/>
        <dbReference type="Rhea" id="RHEA-COMP:11061"/>
        <dbReference type="ChEBI" id="CHEBI:15378"/>
        <dbReference type="ChEBI" id="CHEBI:30013"/>
        <dbReference type="ChEBI" id="CHEBI:57692"/>
        <dbReference type="ChEBI" id="CHEBI:74257"/>
        <dbReference type="ChEBI" id="CHEBI:456215"/>
        <dbReference type="EC" id="2.7.1.180"/>
    </reaction>
</comment>
<dbReference type="Pfam" id="PF02424">
    <property type="entry name" value="ApbE"/>
    <property type="match status" value="1"/>
</dbReference>
<reference evidence="13 14" key="1">
    <citation type="submission" date="2019-02" db="EMBL/GenBank/DDBJ databases">
        <title>Prokaryotic population dynamics and viral predation in marine succession experiment using metagenomics: the confinement effect.</title>
        <authorList>
            <person name="Haro-Moreno J.M."/>
            <person name="Rodriguez-Valera F."/>
            <person name="Lopez-Perez M."/>
        </authorList>
    </citation>
    <scope>NUCLEOTIDE SEQUENCE [LARGE SCALE GENOMIC DNA]</scope>
    <source>
        <strain evidence="13">MED-G160</strain>
    </source>
</reference>
<comment type="similarity">
    <text evidence="1 11">Belongs to the ApbE family.</text>
</comment>
<evidence type="ECO:0000313" key="13">
    <source>
        <dbReference type="EMBL" id="RZO27786.1"/>
    </source>
</evidence>
<dbReference type="GO" id="GO:0046872">
    <property type="term" value="F:metal ion binding"/>
    <property type="evidence" value="ECO:0007669"/>
    <property type="project" value="UniProtKB-UniRule"/>
</dbReference>
<organism evidence="13 14">
    <name type="scientific">SAR86 cluster bacterium</name>
    <dbReference type="NCBI Taxonomy" id="2030880"/>
    <lineage>
        <taxon>Bacteria</taxon>
        <taxon>Pseudomonadati</taxon>
        <taxon>Pseudomonadota</taxon>
        <taxon>Gammaproteobacteria</taxon>
        <taxon>SAR86 cluster</taxon>
    </lineage>
</organism>